<sequence>MSTAALGQCIVDIFVNQNVDNIQRIRRHNSYHKSSIVPKSITASSRNFNPGVVLALEQVILRNHSGGLQCDGEIFFRGTGKALHSIITRHPDDRSNHVQVAIEALRRATILGEPVKIHQRLARYYNKHLGLKPFSVYDSMGCYLLETVGNNRFRNDTYWAHAGIDKIGKSIIIISLEHIIRVNKCRFWGSWEMEWCLDMDDIVSVPQVTSNELIFNVRQGEVDFLSSAGKLTVTGQKEMLGWLQEKIEQAMVVSMEEKSWAITEN</sequence>
<keyword evidence="3" id="KW-1185">Reference proteome</keyword>
<dbReference type="EMBL" id="JASPKY010000844">
    <property type="protein sequence ID" value="KAK9681110.1"/>
    <property type="molecule type" value="Genomic_DNA"/>
</dbReference>
<dbReference type="Proteomes" id="UP001458880">
    <property type="component" value="Unassembled WGS sequence"/>
</dbReference>
<dbReference type="InterPro" id="IPR056748">
    <property type="entry name" value="VPS13-like_C"/>
</dbReference>
<evidence type="ECO:0000313" key="3">
    <source>
        <dbReference type="Proteomes" id="UP001458880"/>
    </source>
</evidence>
<proteinExistence type="predicted"/>
<organism evidence="2 3">
    <name type="scientific">Popillia japonica</name>
    <name type="common">Japanese beetle</name>
    <dbReference type="NCBI Taxonomy" id="7064"/>
    <lineage>
        <taxon>Eukaryota</taxon>
        <taxon>Metazoa</taxon>
        <taxon>Ecdysozoa</taxon>
        <taxon>Arthropoda</taxon>
        <taxon>Hexapoda</taxon>
        <taxon>Insecta</taxon>
        <taxon>Pterygota</taxon>
        <taxon>Neoptera</taxon>
        <taxon>Endopterygota</taxon>
        <taxon>Coleoptera</taxon>
        <taxon>Polyphaga</taxon>
        <taxon>Scarabaeiformia</taxon>
        <taxon>Scarabaeidae</taxon>
        <taxon>Rutelinae</taxon>
        <taxon>Popillia</taxon>
    </lineage>
</organism>
<accession>A0AAW1HWQ3</accession>
<dbReference type="Pfam" id="PF25037">
    <property type="entry name" value="VPS13_C"/>
    <property type="match status" value="1"/>
</dbReference>
<evidence type="ECO:0000313" key="2">
    <source>
        <dbReference type="EMBL" id="KAK9681110.1"/>
    </source>
</evidence>
<comment type="caution">
    <text evidence="2">The sequence shown here is derived from an EMBL/GenBank/DDBJ whole genome shotgun (WGS) entry which is preliminary data.</text>
</comment>
<evidence type="ECO:0000259" key="1">
    <source>
        <dbReference type="Pfam" id="PF25037"/>
    </source>
</evidence>
<protein>
    <recommendedName>
        <fullName evidence="1">Intermembrane lipid transfer protein VPS13-like C-terminal domain-containing protein</fullName>
    </recommendedName>
</protein>
<name>A0AAW1HWQ3_POPJA</name>
<feature type="domain" description="Intermembrane lipid transfer protein VPS13-like C-terminal" evidence="1">
    <location>
        <begin position="120"/>
        <end position="220"/>
    </location>
</feature>
<reference evidence="2 3" key="1">
    <citation type="journal article" date="2024" name="BMC Genomics">
        <title>De novo assembly and annotation of Popillia japonica's genome with initial clues to its potential as an invasive pest.</title>
        <authorList>
            <person name="Cucini C."/>
            <person name="Boschi S."/>
            <person name="Funari R."/>
            <person name="Cardaioli E."/>
            <person name="Iannotti N."/>
            <person name="Marturano G."/>
            <person name="Paoli F."/>
            <person name="Bruttini M."/>
            <person name="Carapelli A."/>
            <person name="Frati F."/>
            <person name="Nardi F."/>
        </authorList>
    </citation>
    <scope>NUCLEOTIDE SEQUENCE [LARGE SCALE GENOMIC DNA]</scope>
    <source>
        <strain evidence="2">DMR45628</strain>
    </source>
</reference>
<dbReference type="AlphaFoldDB" id="A0AAW1HWQ3"/>
<gene>
    <name evidence="2" type="ORF">QE152_g38565</name>
</gene>